<feature type="transmembrane region" description="Helical" evidence="9">
    <location>
        <begin position="75"/>
        <end position="97"/>
    </location>
</feature>
<keyword evidence="4 9" id="KW-0813">Transport</keyword>
<evidence type="ECO:0000256" key="9">
    <source>
        <dbReference type="HAMAP-Rule" id="MF_01461"/>
    </source>
</evidence>
<comment type="function">
    <text evidence="9">Transmembrane (T) component of an energy-coupling factor (ECF) ABC-transporter complex. Unlike classic ABC transporters this ECF transporter provides the energy necessary to transport a number of different substrates.</text>
</comment>
<dbReference type="Proteomes" id="UP000051733">
    <property type="component" value="Unassembled WGS sequence"/>
</dbReference>
<feature type="transmembrane region" description="Helical" evidence="9">
    <location>
        <begin position="109"/>
        <end position="131"/>
    </location>
</feature>
<dbReference type="CDD" id="cd16914">
    <property type="entry name" value="EcfT"/>
    <property type="match status" value="1"/>
</dbReference>
<feature type="transmembrane region" description="Helical" evidence="9">
    <location>
        <begin position="242"/>
        <end position="261"/>
    </location>
</feature>
<comment type="caution">
    <text evidence="10">The sequence shown here is derived from an EMBL/GenBank/DDBJ whole genome shotgun (WGS) entry which is preliminary data.</text>
</comment>
<feature type="transmembrane region" description="Helical" evidence="9">
    <location>
        <begin position="20"/>
        <end position="39"/>
    </location>
</feature>
<evidence type="ECO:0000256" key="3">
    <source>
        <dbReference type="ARBA" id="ARBA00014042"/>
    </source>
</evidence>
<dbReference type="GO" id="GO:0022857">
    <property type="term" value="F:transmembrane transporter activity"/>
    <property type="evidence" value="ECO:0007669"/>
    <property type="project" value="UniProtKB-UniRule"/>
</dbReference>
<evidence type="ECO:0000256" key="2">
    <source>
        <dbReference type="ARBA" id="ARBA00005660"/>
    </source>
</evidence>
<evidence type="ECO:0000313" key="10">
    <source>
        <dbReference type="EMBL" id="KRM61441.1"/>
    </source>
</evidence>
<dbReference type="EMBL" id="AYYY01000025">
    <property type="protein sequence ID" value="KRM61441.1"/>
    <property type="molecule type" value="Genomic_DNA"/>
</dbReference>
<keyword evidence="5 9" id="KW-1003">Cell membrane</keyword>
<dbReference type="GO" id="GO:0005886">
    <property type="term" value="C:plasma membrane"/>
    <property type="evidence" value="ECO:0007669"/>
    <property type="project" value="UniProtKB-SubCell"/>
</dbReference>
<reference evidence="10 11" key="1">
    <citation type="journal article" date="2015" name="Genome Announc.">
        <title>Expanding the biotechnology potential of lactobacilli through comparative genomics of 213 strains and associated genera.</title>
        <authorList>
            <person name="Sun Z."/>
            <person name="Harris H.M."/>
            <person name="McCann A."/>
            <person name="Guo C."/>
            <person name="Argimon S."/>
            <person name="Zhang W."/>
            <person name="Yang X."/>
            <person name="Jeffery I.B."/>
            <person name="Cooney J.C."/>
            <person name="Kagawa T.F."/>
            <person name="Liu W."/>
            <person name="Song Y."/>
            <person name="Salvetti E."/>
            <person name="Wrobel A."/>
            <person name="Rasinkangas P."/>
            <person name="Parkhill J."/>
            <person name="Rea M.C."/>
            <person name="O'Sullivan O."/>
            <person name="Ritari J."/>
            <person name="Douillard F.P."/>
            <person name="Paul Ross R."/>
            <person name="Yang R."/>
            <person name="Briner A.E."/>
            <person name="Felis G.E."/>
            <person name="de Vos W.M."/>
            <person name="Barrangou R."/>
            <person name="Klaenhammer T.R."/>
            <person name="Caufield P.W."/>
            <person name="Cui Y."/>
            <person name="Zhang H."/>
            <person name="O'Toole P.W."/>
        </authorList>
    </citation>
    <scope>NUCLEOTIDE SEQUENCE [LARGE SCALE GENOMIC DNA]</scope>
    <source>
        <strain evidence="10 11">DSM 20634</strain>
    </source>
</reference>
<organism evidence="10 11">
    <name type="scientific">Paucilactobacillus vaccinostercus DSM 20634</name>
    <dbReference type="NCBI Taxonomy" id="1423813"/>
    <lineage>
        <taxon>Bacteria</taxon>
        <taxon>Bacillati</taxon>
        <taxon>Bacillota</taxon>
        <taxon>Bacilli</taxon>
        <taxon>Lactobacillales</taxon>
        <taxon>Lactobacillaceae</taxon>
        <taxon>Paucilactobacillus</taxon>
    </lineage>
</organism>
<accession>A0A0R2A2F4</accession>
<name>A0A0R2A2F4_9LACO</name>
<keyword evidence="11" id="KW-1185">Reference proteome</keyword>
<dbReference type="InterPro" id="IPR024919">
    <property type="entry name" value="EcfT"/>
</dbReference>
<evidence type="ECO:0000256" key="4">
    <source>
        <dbReference type="ARBA" id="ARBA00022448"/>
    </source>
</evidence>
<comment type="subcellular location">
    <subcellularLocation>
        <location evidence="1 9">Cell membrane</location>
        <topology evidence="1 9">Multi-pass membrane protein</topology>
    </subcellularLocation>
</comment>
<gene>
    <name evidence="9" type="primary">ecfT</name>
    <name evidence="10" type="ORF">FC26_GL001514</name>
</gene>
<dbReference type="PANTHER" id="PTHR33514">
    <property type="entry name" value="PROTEIN ABCI12, CHLOROPLASTIC"/>
    <property type="match status" value="1"/>
</dbReference>
<sequence length="267" mass="30170">MFSKVLFGRFVPTNSLIHRLDPRAKLVLSLYFIVIIFMANSWQTYAWLAAFTLGVILSTKVPLKFFWDGIRPLVWIILFTVILQIFFSSGGHVYWAWGILSVTQFGLVNGVYIFCRFLLIICMSTVLTLTTQPLMIADAVEALLKPLAKLKVPVYELALMLSIALRFVPTLMDESQKIMNAQRARGVNFGTGSLIKRVRSLIPILIPLFISAFNRAEDLATAMEARGYSGGEGRSKYRLLHWHRADTVACVVMLGVTLILFELRYLA</sequence>
<evidence type="ECO:0000256" key="1">
    <source>
        <dbReference type="ARBA" id="ARBA00004651"/>
    </source>
</evidence>
<evidence type="ECO:0000313" key="11">
    <source>
        <dbReference type="Proteomes" id="UP000051733"/>
    </source>
</evidence>
<evidence type="ECO:0000256" key="5">
    <source>
        <dbReference type="ARBA" id="ARBA00022475"/>
    </source>
</evidence>
<protein>
    <recommendedName>
        <fullName evidence="3 9">Energy-coupling factor transporter transmembrane protein EcfT</fullName>
        <shortName evidence="9">ECF transporter T component EcfT</shortName>
    </recommendedName>
</protein>
<keyword evidence="8 9" id="KW-0472">Membrane</keyword>
<dbReference type="AlphaFoldDB" id="A0A0R2A2F4"/>
<comment type="similarity">
    <text evidence="2 9">Belongs to the energy-coupling factor EcfT family.</text>
</comment>
<evidence type="ECO:0000256" key="6">
    <source>
        <dbReference type="ARBA" id="ARBA00022692"/>
    </source>
</evidence>
<dbReference type="RefSeq" id="WP_057778596.1">
    <property type="nucleotide sequence ID" value="NZ_AYYY01000025.1"/>
</dbReference>
<dbReference type="OrthoDB" id="8075495at2"/>
<dbReference type="PANTHER" id="PTHR33514:SF13">
    <property type="entry name" value="PROTEIN ABCI12, CHLOROPLASTIC"/>
    <property type="match status" value="1"/>
</dbReference>
<dbReference type="Pfam" id="PF02361">
    <property type="entry name" value="CbiQ"/>
    <property type="match status" value="1"/>
</dbReference>
<dbReference type="STRING" id="1423813.FC26_GL001514"/>
<proteinExistence type="inferred from homology"/>
<evidence type="ECO:0000256" key="8">
    <source>
        <dbReference type="ARBA" id="ARBA00023136"/>
    </source>
</evidence>
<dbReference type="HAMAP" id="MF_01461">
    <property type="entry name" value="EcfT"/>
    <property type="match status" value="1"/>
</dbReference>
<keyword evidence="7 9" id="KW-1133">Transmembrane helix</keyword>
<keyword evidence="6 9" id="KW-0812">Transmembrane</keyword>
<dbReference type="PATRIC" id="fig|1423813.3.peg.1539"/>
<dbReference type="InterPro" id="IPR003339">
    <property type="entry name" value="ABC/ECF_trnsptr_transmembrane"/>
</dbReference>
<evidence type="ECO:0000256" key="7">
    <source>
        <dbReference type="ARBA" id="ARBA00022989"/>
    </source>
</evidence>
<feature type="transmembrane region" description="Helical" evidence="9">
    <location>
        <begin position="152"/>
        <end position="172"/>
    </location>
</feature>
<comment type="subunit">
    <text evidence="9">Forms a stable energy-coupling factor (ECF) transporter complex composed of 2 membrane-embedded substrate-binding proteins (S component), 2 ATP-binding proteins (A component) and 2 transmembrane proteins (T component).</text>
</comment>